<keyword evidence="7 9" id="KW-0119">Carbohydrate metabolism</keyword>
<name>A0ABN0P139_TRELE</name>
<evidence type="ECO:0000256" key="8">
    <source>
        <dbReference type="ARBA" id="ARBA00025174"/>
    </source>
</evidence>
<dbReference type="SUPFAM" id="SSF53756">
    <property type="entry name" value="UDP-Glycosyltransferase/glycogen phosphorylase"/>
    <property type="match status" value="1"/>
</dbReference>
<evidence type="ECO:0000256" key="6">
    <source>
        <dbReference type="ARBA" id="ARBA00022898"/>
    </source>
</evidence>
<dbReference type="PROSITE" id="PS00102">
    <property type="entry name" value="PHOSPHORYLASE"/>
    <property type="match status" value="1"/>
</dbReference>
<dbReference type="NCBIfam" id="TIGR02093">
    <property type="entry name" value="P_ylase"/>
    <property type="match status" value="1"/>
</dbReference>
<organism evidence="10 11">
    <name type="scientific">Treponema lecithinolyticum ATCC 700332</name>
    <dbReference type="NCBI Taxonomy" id="1321815"/>
    <lineage>
        <taxon>Bacteria</taxon>
        <taxon>Pseudomonadati</taxon>
        <taxon>Spirochaetota</taxon>
        <taxon>Spirochaetia</taxon>
        <taxon>Spirochaetales</taxon>
        <taxon>Treponemataceae</taxon>
        <taxon>Treponema</taxon>
    </lineage>
</organism>
<dbReference type="Pfam" id="PF00343">
    <property type="entry name" value="Phosphorylase"/>
    <property type="match status" value="1"/>
</dbReference>
<reference evidence="10 11" key="1">
    <citation type="submission" date="2013-08" db="EMBL/GenBank/DDBJ databases">
        <authorList>
            <person name="Weinstock G."/>
            <person name="Sodergren E."/>
            <person name="Wylie T."/>
            <person name="Fulton L."/>
            <person name="Fulton R."/>
            <person name="Fronick C."/>
            <person name="O'Laughlin M."/>
            <person name="Godfrey J."/>
            <person name="Miner T."/>
            <person name="Herter B."/>
            <person name="Appelbaum E."/>
            <person name="Cordes M."/>
            <person name="Lek S."/>
            <person name="Wollam A."/>
            <person name="Pepin K.H."/>
            <person name="Palsikar V.B."/>
            <person name="Mitreva M."/>
            <person name="Wilson R.K."/>
        </authorList>
    </citation>
    <scope>NUCLEOTIDE SEQUENCE [LARGE SCALE GENOMIC DNA]</scope>
    <source>
        <strain evidence="10 11">ATCC 700332</strain>
    </source>
</reference>
<sequence length="835" mass="96143">MLAYLTFFFEAFRINKYEVLDYMHFDPQAFKSAITNRLKRQYGKNISQANKHDLYDALAAAVLESVMENWMKTRQLYEKEHMRQVCYFSAEFLMGRALGNNIINTLIKPHVVQVLEEMGFDYNSIEDEEPDAALGNGGLGRLAACFLDSLATLNYPACGYGIRYEYGMFEQHIENGFQVEYPDNWLKHRDPWEIKRSDLAVEVRFGGNVTVKHGADGRDYFSVENAELVTATPFDTPIIGYNTNTVNTLRLWQASSPNGFDLQLFNDMHYNRAVERQNSAENISRVLYPNDNGPSGKALRLKQQYFFCSASLQDLIRSYQREHGNDFSHFADVYVIQLNDTHPVVAIPELMRLLMDEHLLGWDEAWAIVCKTFAYTNHTILAEALEKWSIDIFQSLLPRIYQIVEEINRRFLAELRKHFPDDYDKQNRMSLIRNGTIYMAYLAIHACFSVNGVAALHTEILRTQELKDWADLYPEKFNNKTNGVTQRRWLLHANPRLAAFISEYAGSGWETDLSVLKNLEKYANDNAVLDKLIEIKQKNKKDLAIWLEKTQNEFLDPASIFDVQIKRLHEYKRQLLNILHIIYLYNKILEDPNFDPPARTFIFGAKAASGYRRAKSIIKLINAVAERVNNDKLVKGKIRVVFVENYRVTAAEKIFPAADVSEQISTAGKEASGTGNMKFMLNGALTLGTLDGANIEIVEEAGEENVFIFGLKSSEILTMEKEHLYNPQTYIERSSALAKALERLVDGTFDPSRQLFNELYDSLVFGVEGQRPDVYYVLADFDSYCEAQERIARAYADQRLWAQKALLNIARCGKFSSDRTIEDYVRDIWKLKKIR</sequence>
<keyword evidence="11" id="KW-1185">Reference proteome</keyword>
<dbReference type="PIRSF" id="PIRSF000460">
    <property type="entry name" value="Pprylas_GlgP"/>
    <property type="match status" value="1"/>
</dbReference>
<evidence type="ECO:0000256" key="1">
    <source>
        <dbReference type="ARBA" id="ARBA00001275"/>
    </source>
</evidence>
<evidence type="ECO:0000256" key="3">
    <source>
        <dbReference type="ARBA" id="ARBA00006047"/>
    </source>
</evidence>
<evidence type="ECO:0000256" key="5">
    <source>
        <dbReference type="ARBA" id="ARBA00022679"/>
    </source>
</evidence>
<evidence type="ECO:0000256" key="2">
    <source>
        <dbReference type="ARBA" id="ARBA00001933"/>
    </source>
</evidence>
<dbReference type="InterPro" id="IPR011833">
    <property type="entry name" value="Glycg_phsphrylas"/>
</dbReference>
<keyword evidence="6 9" id="KW-0663">Pyridoxal phosphate</keyword>
<evidence type="ECO:0000313" key="10">
    <source>
        <dbReference type="EMBL" id="ERJ94185.1"/>
    </source>
</evidence>
<dbReference type="PANTHER" id="PTHR11468:SF3">
    <property type="entry name" value="GLYCOGEN PHOSPHORYLASE, LIVER FORM"/>
    <property type="match status" value="1"/>
</dbReference>
<dbReference type="Proteomes" id="UP000016649">
    <property type="component" value="Unassembled WGS sequence"/>
</dbReference>
<evidence type="ECO:0000256" key="9">
    <source>
        <dbReference type="RuleBase" id="RU000587"/>
    </source>
</evidence>
<protein>
    <recommendedName>
        <fullName evidence="9">Alpha-1,4 glucan phosphorylase</fullName>
        <ecNumber evidence="9">2.4.1.1</ecNumber>
    </recommendedName>
</protein>
<gene>
    <name evidence="10" type="ORF">HMPREF9193_00154</name>
</gene>
<comment type="catalytic activity">
    <reaction evidence="1 9">
        <text>[(1-&gt;4)-alpha-D-glucosyl](n) + phosphate = [(1-&gt;4)-alpha-D-glucosyl](n-1) + alpha-D-glucose 1-phosphate</text>
        <dbReference type="Rhea" id="RHEA:41732"/>
        <dbReference type="Rhea" id="RHEA-COMP:9584"/>
        <dbReference type="Rhea" id="RHEA-COMP:9586"/>
        <dbReference type="ChEBI" id="CHEBI:15444"/>
        <dbReference type="ChEBI" id="CHEBI:43474"/>
        <dbReference type="ChEBI" id="CHEBI:58601"/>
        <dbReference type="EC" id="2.4.1.1"/>
    </reaction>
</comment>
<evidence type="ECO:0000313" key="11">
    <source>
        <dbReference type="Proteomes" id="UP000016649"/>
    </source>
</evidence>
<dbReference type="PANTHER" id="PTHR11468">
    <property type="entry name" value="GLYCOGEN PHOSPHORYLASE"/>
    <property type="match status" value="1"/>
</dbReference>
<proteinExistence type="inferred from homology"/>
<comment type="caution">
    <text evidence="10">The sequence shown here is derived from an EMBL/GenBank/DDBJ whole genome shotgun (WGS) entry which is preliminary data.</text>
</comment>
<keyword evidence="4 9" id="KW-0328">Glycosyltransferase</keyword>
<comment type="similarity">
    <text evidence="3 9">Belongs to the glycogen phosphorylase family.</text>
</comment>
<evidence type="ECO:0000256" key="7">
    <source>
        <dbReference type="ARBA" id="ARBA00023277"/>
    </source>
</evidence>
<evidence type="ECO:0000256" key="4">
    <source>
        <dbReference type="ARBA" id="ARBA00022676"/>
    </source>
</evidence>
<dbReference type="CDD" id="cd04300">
    <property type="entry name" value="GT35_Glycogen_Phosphorylase"/>
    <property type="match status" value="1"/>
</dbReference>
<comment type="function">
    <text evidence="8">Phosphorylase is an important allosteric enzyme in carbohydrate metabolism. Enzymes from different sources differ in their regulatory mechanisms and in their natural substrates. However, all known phosphorylases share catalytic and structural properties.</text>
</comment>
<comment type="function">
    <text evidence="9">Allosteric enzyme that catalyzes the rate-limiting step in glycogen catabolism, the phosphorolytic cleavage of glycogen to produce glucose-1-phosphate, and plays a central role in maintaining cellular and organismal glucose homeostasis.</text>
</comment>
<dbReference type="InterPro" id="IPR035090">
    <property type="entry name" value="Pyridoxal_P_attach_site"/>
</dbReference>
<dbReference type="EMBL" id="AWVH01000005">
    <property type="protein sequence ID" value="ERJ94185.1"/>
    <property type="molecule type" value="Genomic_DNA"/>
</dbReference>
<dbReference type="InterPro" id="IPR000811">
    <property type="entry name" value="Glyco_trans_35"/>
</dbReference>
<dbReference type="Gene3D" id="3.40.50.2000">
    <property type="entry name" value="Glycogen Phosphorylase B"/>
    <property type="match status" value="2"/>
</dbReference>
<keyword evidence="5 9" id="KW-0808">Transferase</keyword>
<dbReference type="EC" id="2.4.1.1" evidence="9"/>
<accession>A0ABN0P139</accession>
<comment type="cofactor">
    <cofactor evidence="2 9">
        <name>pyridoxal 5'-phosphate</name>
        <dbReference type="ChEBI" id="CHEBI:597326"/>
    </cofactor>
</comment>